<comment type="caution">
    <text evidence="1">The sequence shown here is derived from an EMBL/GenBank/DDBJ whole genome shotgun (WGS) entry which is preliminary data.</text>
</comment>
<evidence type="ECO:0000313" key="2">
    <source>
        <dbReference type="Proteomes" id="UP000765509"/>
    </source>
</evidence>
<organism evidence="1 2">
    <name type="scientific">Austropuccinia psidii MF-1</name>
    <dbReference type="NCBI Taxonomy" id="1389203"/>
    <lineage>
        <taxon>Eukaryota</taxon>
        <taxon>Fungi</taxon>
        <taxon>Dikarya</taxon>
        <taxon>Basidiomycota</taxon>
        <taxon>Pucciniomycotina</taxon>
        <taxon>Pucciniomycetes</taxon>
        <taxon>Pucciniales</taxon>
        <taxon>Sphaerophragmiaceae</taxon>
        <taxon>Austropuccinia</taxon>
    </lineage>
</organism>
<accession>A0A9Q3GUA1</accession>
<protein>
    <submittedName>
        <fullName evidence="1">Uncharacterized protein</fullName>
    </submittedName>
</protein>
<reference evidence="1" key="1">
    <citation type="submission" date="2021-03" db="EMBL/GenBank/DDBJ databases">
        <title>Draft genome sequence of rust myrtle Austropuccinia psidii MF-1, a brazilian biotype.</title>
        <authorList>
            <person name="Quecine M.C."/>
            <person name="Pachon D.M.R."/>
            <person name="Bonatelli M.L."/>
            <person name="Correr F.H."/>
            <person name="Franceschini L.M."/>
            <person name="Leite T.F."/>
            <person name="Margarido G.R.A."/>
            <person name="Almeida C.A."/>
            <person name="Ferrarezi J.A."/>
            <person name="Labate C.A."/>
        </authorList>
    </citation>
    <scope>NUCLEOTIDE SEQUENCE</scope>
    <source>
        <strain evidence="1">MF-1</strain>
    </source>
</reference>
<proteinExistence type="predicted"/>
<dbReference type="Proteomes" id="UP000765509">
    <property type="component" value="Unassembled WGS sequence"/>
</dbReference>
<dbReference type="OrthoDB" id="2496311at2759"/>
<evidence type="ECO:0000313" key="1">
    <source>
        <dbReference type="EMBL" id="MBW0480473.1"/>
    </source>
</evidence>
<sequence length="321" mass="36249">MQKKGGAEHSCYLLYRSPISSAEGRAVFAIHQHFDFLLNWLTLSFDRDFWTAFLQGLSNKDPTGQKNMLCLSTILLAAFSLAPTLVVPTASIDDIKPPSDPSKKVKVYRTSKAFLAKMENNSWDWELDGDSHLKIQTGYNTGASFEAYVNDGTKNRTLTVQIHSGKIHCRSSQTYSAKITNRSNKTTEQFDFKLHTRGPLSDHWHLLKGTSLNETYIWFRKTYSLSGSVIRKDIDKKVAHIHCISISFCINFSQPFQKAMLVEISLIIRSFVLSGGYGQLDCKISTNDELPIDYLIALLTCADVRHTRFVRACLTPHPYPG</sequence>
<dbReference type="AlphaFoldDB" id="A0A9Q3GUA1"/>
<keyword evidence="2" id="KW-1185">Reference proteome</keyword>
<name>A0A9Q3GUA1_9BASI</name>
<dbReference type="EMBL" id="AVOT02005984">
    <property type="protein sequence ID" value="MBW0480473.1"/>
    <property type="molecule type" value="Genomic_DNA"/>
</dbReference>
<gene>
    <name evidence="1" type="ORF">O181_020188</name>
</gene>